<dbReference type="PANTHER" id="PTHR11803">
    <property type="entry name" value="2-IMINOBUTANOATE/2-IMINOPROPANOATE DEAMINASE RIDA"/>
    <property type="match status" value="1"/>
</dbReference>
<dbReference type="GO" id="GO:0019239">
    <property type="term" value="F:deaminase activity"/>
    <property type="evidence" value="ECO:0007669"/>
    <property type="project" value="TreeGrafter"/>
</dbReference>
<accession>A0AA35LU91</accession>
<keyword evidence="3" id="KW-1185">Reference proteome</keyword>
<dbReference type="InterPro" id="IPR019897">
    <property type="entry name" value="RidA_CS"/>
</dbReference>
<gene>
    <name evidence="2" type="ORF">CCHLO57077_00018160</name>
</gene>
<dbReference type="PANTHER" id="PTHR11803:SF22">
    <property type="entry name" value="ENDORIBONUCLEASE FAMILY PROTEIN BRT1, PUTATIVE (AFU_ORTHOLOGUE AFUA_5G03780)-RELATED"/>
    <property type="match status" value="1"/>
</dbReference>
<dbReference type="InterPro" id="IPR006056">
    <property type="entry name" value="RidA"/>
</dbReference>
<dbReference type="Proteomes" id="UP001160390">
    <property type="component" value="Unassembled WGS sequence"/>
</dbReference>
<dbReference type="EMBL" id="CABFNP030000670">
    <property type="protein sequence ID" value="CAI6077417.1"/>
    <property type="molecule type" value="Genomic_DNA"/>
</dbReference>
<dbReference type="Gene3D" id="3.30.1330.40">
    <property type="entry name" value="RutC-like"/>
    <property type="match status" value="1"/>
</dbReference>
<dbReference type="CDD" id="cd00448">
    <property type="entry name" value="YjgF_YER057c_UK114_family"/>
    <property type="match status" value="1"/>
</dbReference>
<dbReference type="InterPro" id="IPR035959">
    <property type="entry name" value="RutC-like_sf"/>
</dbReference>
<evidence type="ECO:0000256" key="1">
    <source>
        <dbReference type="ARBA" id="ARBA00010552"/>
    </source>
</evidence>
<dbReference type="FunFam" id="3.30.1330.40:FF:000001">
    <property type="entry name" value="L-PSP family endoribonuclease"/>
    <property type="match status" value="1"/>
</dbReference>
<dbReference type="Pfam" id="PF01042">
    <property type="entry name" value="Ribonuc_L-PSP"/>
    <property type="match status" value="1"/>
</dbReference>
<comment type="caution">
    <text evidence="2">The sequence shown here is derived from an EMBL/GenBank/DDBJ whole genome shotgun (WGS) entry which is preliminary data.</text>
</comment>
<protein>
    <submittedName>
        <fullName evidence="2">Uncharacterized protein</fullName>
    </submittedName>
</protein>
<dbReference type="GO" id="GO:0005829">
    <property type="term" value="C:cytosol"/>
    <property type="evidence" value="ECO:0007669"/>
    <property type="project" value="TreeGrafter"/>
</dbReference>
<evidence type="ECO:0000313" key="2">
    <source>
        <dbReference type="EMBL" id="CAI6077417.1"/>
    </source>
</evidence>
<comment type="similarity">
    <text evidence="1">Belongs to the RutC family.</text>
</comment>
<evidence type="ECO:0000313" key="3">
    <source>
        <dbReference type="Proteomes" id="UP001160390"/>
    </source>
</evidence>
<dbReference type="PROSITE" id="PS01094">
    <property type="entry name" value="UPF0076"/>
    <property type="match status" value="1"/>
</dbReference>
<proteinExistence type="inferred from homology"/>
<dbReference type="GO" id="GO:0005739">
    <property type="term" value="C:mitochondrion"/>
    <property type="evidence" value="ECO:0007669"/>
    <property type="project" value="UniProtKB-ARBA"/>
</dbReference>
<sequence length="131" mass="14057">MSKVVKAVFTKNAPSPRAGIYNQAIIANGFIYTSGFTPVDPKVGKLVEGTVADRALQCLRNIGAVLDASGSSINHAVKVTVYLTSMNDFDIVNKVYSEFWGEVKPARACVAVKELPRGTDVEMDCVAMVSD</sequence>
<organism evidence="2 3">
    <name type="scientific">Clonostachys chloroleuca</name>
    <dbReference type="NCBI Taxonomy" id="1926264"/>
    <lineage>
        <taxon>Eukaryota</taxon>
        <taxon>Fungi</taxon>
        <taxon>Dikarya</taxon>
        <taxon>Ascomycota</taxon>
        <taxon>Pezizomycotina</taxon>
        <taxon>Sordariomycetes</taxon>
        <taxon>Hypocreomycetidae</taxon>
        <taxon>Hypocreales</taxon>
        <taxon>Bionectriaceae</taxon>
        <taxon>Clonostachys</taxon>
    </lineage>
</organism>
<name>A0AA35LU91_9HYPO</name>
<reference evidence="2" key="1">
    <citation type="submission" date="2023-01" db="EMBL/GenBank/DDBJ databases">
        <authorList>
            <person name="Piombo E."/>
        </authorList>
    </citation>
    <scope>NUCLEOTIDE SEQUENCE</scope>
</reference>
<dbReference type="InterPro" id="IPR006175">
    <property type="entry name" value="YjgF/YER057c/UK114"/>
</dbReference>
<dbReference type="NCBIfam" id="TIGR00004">
    <property type="entry name" value="Rid family detoxifying hydrolase"/>
    <property type="match status" value="1"/>
</dbReference>
<dbReference type="SUPFAM" id="SSF55298">
    <property type="entry name" value="YjgF-like"/>
    <property type="match status" value="1"/>
</dbReference>
<dbReference type="AlphaFoldDB" id="A0AA35LU91"/>